<dbReference type="InterPro" id="IPR051045">
    <property type="entry name" value="TonB-dependent_transducer"/>
</dbReference>
<evidence type="ECO:0000256" key="5">
    <source>
        <dbReference type="ARBA" id="ARBA00022519"/>
    </source>
</evidence>
<dbReference type="InterPro" id="IPR006260">
    <property type="entry name" value="TonB/TolA_C"/>
</dbReference>
<evidence type="ECO:0000313" key="13">
    <source>
        <dbReference type="Proteomes" id="UP000305398"/>
    </source>
</evidence>
<dbReference type="KEGG" id="hyj:FHG12_09685"/>
<keyword evidence="5" id="KW-0997">Cell inner membrane</keyword>
<feature type="domain" description="TonB C-terminal" evidence="11">
    <location>
        <begin position="108"/>
        <end position="178"/>
    </location>
</feature>
<dbReference type="AlphaFoldDB" id="A0A5B7ZZC8"/>
<name>A0A5B7ZZC8_9BACT</name>
<evidence type="ECO:0000256" key="8">
    <source>
        <dbReference type="ARBA" id="ARBA00022989"/>
    </source>
</evidence>
<comment type="similarity">
    <text evidence="2">Belongs to the TonB family.</text>
</comment>
<dbReference type="NCBIfam" id="TIGR01352">
    <property type="entry name" value="tonB_Cterm"/>
    <property type="match status" value="1"/>
</dbReference>
<keyword evidence="8 10" id="KW-1133">Transmembrane helix</keyword>
<feature type="transmembrane region" description="Helical" evidence="10">
    <location>
        <begin position="44"/>
        <end position="65"/>
    </location>
</feature>
<evidence type="ECO:0000256" key="6">
    <source>
        <dbReference type="ARBA" id="ARBA00022692"/>
    </source>
</evidence>
<evidence type="ECO:0000256" key="10">
    <source>
        <dbReference type="SAM" id="Phobius"/>
    </source>
</evidence>
<accession>A0A5B7ZZC8</accession>
<dbReference type="GO" id="GO:0055085">
    <property type="term" value="P:transmembrane transport"/>
    <property type="evidence" value="ECO:0007669"/>
    <property type="project" value="InterPro"/>
</dbReference>
<organism evidence="12 13">
    <name type="scientific">Hymenobacter jejuensis</name>
    <dbReference type="NCBI Taxonomy" id="2502781"/>
    <lineage>
        <taxon>Bacteria</taxon>
        <taxon>Pseudomonadati</taxon>
        <taxon>Bacteroidota</taxon>
        <taxon>Cytophagia</taxon>
        <taxon>Cytophagales</taxon>
        <taxon>Hymenobacteraceae</taxon>
        <taxon>Hymenobacter</taxon>
    </lineage>
</organism>
<dbReference type="GO" id="GO:0015031">
    <property type="term" value="P:protein transport"/>
    <property type="evidence" value="ECO:0007669"/>
    <property type="project" value="UniProtKB-KW"/>
</dbReference>
<evidence type="ECO:0000256" key="3">
    <source>
        <dbReference type="ARBA" id="ARBA00022448"/>
    </source>
</evidence>
<evidence type="ECO:0000313" key="12">
    <source>
        <dbReference type="EMBL" id="QDA60360.1"/>
    </source>
</evidence>
<comment type="subcellular location">
    <subcellularLocation>
        <location evidence="1">Cell inner membrane</location>
        <topology evidence="1">Single-pass membrane protein</topology>
        <orientation evidence="1">Periplasmic side</orientation>
    </subcellularLocation>
</comment>
<keyword evidence="9 10" id="KW-0472">Membrane</keyword>
<gene>
    <name evidence="12" type="ORF">FHG12_09685</name>
</gene>
<dbReference type="GO" id="GO:0031992">
    <property type="term" value="F:energy transducer activity"/>
    <property type="evidence" value="ECO:0007669"/>
    <property type="project" value="TreeGrafter"/>
</dbReference>
<keyword evidence="13" id="KW-1185">Reference proteome</keyword>
<dbReference type="RefSeq" id="WP_139515538.1">
    <property type="nucleotide sequence ID" value="NZ_CP040896.1"/>
</dbReference>
<evidence type="ECO:0000256" key="9">
    <source>
        <dbReference type="ARBA" id="ARBA00023136"/>
    </source>
</evidence>
<dbReference type="InterPro" id="IPR037682">
    <property type="entry name" value="TonB_C"/>
</dbReference>
<dbReference type="OrthoDB" id="1039448at2"/>
<dbReference type="Gene3D" id="3.30.1150.10">
    <property type="match status" value="1"/>
</dbReference>
<reference evidence="12 13" key="1">
    <citation type="submission" date="2019-06" db="EMBL/GenBank/DDBJ databases">
        <authorList>
            <person name="Srinivasan S."/>
        </authorList>
    </citation>
    <scope>NUCLEOTIDE SEQUENCE [LARGE SCALE GENOMIC DNA]</scope>
    <source>
        <strain evidence="12 13">17J68-5</strain>
    </source>
</reference>
<dbReference type="SUPFAM" id="SSF74653">
    <property type="entry name" value="TolA/TonB C-terminal domain"/>
    <property type="match status" value="1"/>
</dbReference>
<dbReference type="GO" id="GO:0098797">
    <property type="term" value="C:plasma membrane protein complex"/>
    <property type="evidence" value="ECO:0007669"/>
    <property type="project" value="TreeGrafter"/>
</dbReference>
<keyword evidence="4" id="KW-1003">Cell membrane</keyword>
<evidence type="ECO:0000256" key="1">
    <source>
        <dbReference type="ARBA" id="ARBA00004383"/>
    </source>
</evidence>
<keyword evidence="6 10" id="KW-0812">Transmembrane</keyword>
<evidence type="ECO:0000259" key="11">
    <source>
        <dbReference type="Pfam" id="PF03544"/>
    </source>
</evidence>
<dbReference type="PANTHER" id="PTHR33446">
    <property type="entry name" value="PROTEIN TONB-RELATED"/>
    <property type="match status" value="1"/>
</dbReference>
<evidence type="ECO:0000256" key="4">
    <source>
        <dbReference type="ARBA" id="ARBA00022475"/>
    </source>
</evidence>
<protein>
    <submittedName>
        <fullName evidence="12">Energy transducer TonB</fullName>
    </submittedName>
</protein>
<evidence type="ECO:0000256" key="7">
    <source>
        <dbReference type="ARBA" id="ARBA00022927"/>
    </source>
</evidence>
<evidence type="ECO:0000256" key="2">
    <source>
        <dbReference type="ARBA" id="ARBA00006555"/>
    </source>
</evidence>
<keyword evidence="3" id="KW-0813">Transport</keyword>
<proteinExistence type="inferred from homology"/>
<sequence>MIYIPVLNVRLQPFQENWRLMTPQAQGRHCQALLAAQRQLRSQLLRFFVALVVVCGFGVAKQAALAQTPNKTGSPTKQSPIYTYVEQMPVPKEGSMNKLLNDLQQNTHYPEGATQSGKVYVSFIVNSLGKVGNVKIQKGLEPLLDAEAARVVSSLADFTPGRQNGRSVDVALTVPVAFDKSAK</sequence>
<dbReference type="Pfam" id="PF03544">
    <property type="entry name" value="TonB_C"/>
    <property type="match status" value="1"/>
</dbReference>
<keyword evidence="7" id="KW-0653">Protein transport</keyword>
<dbReference type="EMBL" id="CP040896">
    <property type="protein sequence ID" value="QDA60360.1"/>
    <property type="molecule type" value="Genomic_DNA"/>
</dbReference>
<dbReference type="Proteomes" id="UP000305398">
    <property type="component" value="Chromosome"/>
</dbReference>
<dbReference type="PANTHER" id="PTHR33446:SF2">
    <property type="entry name" value="PROTEIN TONB"/>
    <property type="match status" value="1"/>
</dbReference>